<dbReference type="GO" id="GO:0102559">
    <property type="term" value="F:peptide chain release factor N(5)-glutamine methyltransferase activity"/>
    <property type="evidence" value="ECO:0007669"/>
    <property type="project" value="UniProtKB-EC"/>
</dbReference>
<dbReference type="Pfam" id="PF17827">
    <property type="entry name" value="PrmC_N"/>
    <property type="match status" value="1"/>
</dbReference>
<evidence type="ECO:0000256" key="5">
    <source>
        <dbReference type="HAMAP-Rule" id="MF_02126"/>
    </source>
</evidence>
<dbReference type="GO" id="GO:0003676">
    <property type="term" value="F:nucleic acid binding"/>
    <property type="evidence" value="ECO:0007669"/>
    <property type="project" value="InterPro"/>
</dbReference>
<dbReference type="InterPro" id="IPR029063">
    <property type="entry name" value="SAM-dependent_MTases_sf"/>
</dbReference>
<protein>
    <recommendedName>
        <fullName evidence="5">Release factor glutamine methyltransferase</fullName>
        <shortName evidence="5">RF MTase</shortName>
        <ecNumber evidence="5">2.1.1.297</ecNumber>
    </recommendedName>
    <alternativeName>
        <fullName evidence="5">N5-glutamine methyltransferase PrmC</fullName>
    </alternativeName>
    <alternativeName>
        <fullName evidence="5">Protein-(glutamine-N5) MTase PrmC</fullName>
    </alternativeName>
    <alternativeName>
        <fullName evidence="5">Protein-glutamine N-methyltransferase PrmC</fullName>
    </alternativeName>
</protein>
<dbReference type="PROSITE" id="PS00092">
    <property type="entry name" value="N6_MTASE"/>
    <property type="match status" value="1"/>
</dbReference>
<feature type="binding site" evidence="5">
    <location>
        <position position="164"/>
    </location>
    <ligand>
        <name>S-adenosyl-L-methionine</name>
        <dbReference type="ChEBI" id="CHEBI:59789"/>
    </ligand>
</feature>
<evidence type="ECO:0000313" key="8">
    <source>
        <dbReference type="EMBL" id="MDT0581855.1"/>
    </source>
</evidence>
<feature type="domain" description="Methyltransferase small" evidence="6">
    <location>
        <begin position="133"/>
        <end position="220"/>
    </location>
</feature>
<dbReference type="InterPro" id="IPR050320">
    <property type="entry name" value="N5-glutamine_MTase"/>
</dbReference>
<sequence>MQTSVDISTRINERLQPGVSVDDALKLSKQILRENQTELEFNEPDFEAKVLLEHACELSSVQLITHANTRLTNAQLSRLSTCLQSRVEGQPIAYITGKQAFWTLELAVSKDTLIPRSDTETLVETAIGLPLCENAQVLDMGTGTGAIALAIKSERANWQVTACDFKPSIVALAQDNAKRNGIDIQCILSDWFSAFEPRLNRPEEQARFDLIVTNPPYVESDSSYLERGDLRFEPDSALTSGLDGLSDIRHIISQASKFLKTNAYLLIEHGFEQSKAIQELMNQAGFVEVETKQDLNKLDRATMGKFPG</sequence>
<dbReference type="GO" id="GO:0032259">
    <property type="term" value="P:methylation"/>
    <property type="evidence" value="ECO:0007669"/>
    <property type="project" value="UniProtKB-KW"/>
</dbReference>
<keyword evidence="3 5" id="KW-0949">S-adenosyl-L-methionine</keyword>
<dbReference type="SUPFAM" id="SSF53335">
    <property type="entry name" value="S-adenosyl-L-methionine-dependent methyltransferases"/>
    <property type="match status" value="1"/>
</dbReference>
<dbReference type="RefSeq" id="WP_311360623.1">
    <property type="nucleotide sequence ID" value="NZ_JAVRIE010000001.1"/>
</dbReference>
<reference evidence="8 9" key="1">
    <citation type="submission" date="2023-09" db="EMBL/GenBank/DDBJ databases">
        <authorList>
            <person name="Rey-Velasco X."/>
        </authorList>
    </citation>
    <scope>NUCLEOTIDE SEQUENCE [LARGE SCALE GENOMIC DNA]</scope>
    <source>
        <strain evidence="8 9">W409</strain>
    </source>
</reference>
<comment type="catalytic activity">
    <reaction evidence="4 5">
        <text>L-glutaminyl-[peptide chain release factor] + S-adenosyl-L-methionine = N(5)-methyl-L-glutaminyl-[peptide chain release factor] + S-adenosyl-L-homocysteine + H(+)</text>
        <dbReference type="Rhea" id="RHEA:42896"/>
        <dbReference type="Rhea" id="RHEA-COMP:10271"/>
        <dbReference type="Rhea" id="RHEA-COMP:10272"/>
        <dbReference type="ChEBI" id="CHEBI:15378"/>
        <dbReference type="ChEBI" id="CHEBI:30011"/>
        <dbReference type="ChEBI" id="CHEBI:57856"/>
        <dbReference type="ChEBI" id="CHEBI:59789"/>
        <dbReference type="ChEBI" id="CHEBI:61891"/>
        <dbReference type="EC" id="2.1.1.297"/>
    </reaction>
</comment>
<dbReference type="PANTHER" id="PTHR18895">
    <property type="entry name" value="HEMK METHYLTRANSFERASE"/>
    <property type="match status" value="1"/>
</dbReference>
<dbReference type="InterPro" id="IPR040758">
    <property type="entry name" value="PrmC_N"/>
</dbReference>
<dbReference type="EMBL" id="JAVRIE010000001">
    <property type="protein sequence ID" value="MDT0581855.1"/>
    <property type="molecule type" value="Genomic_DNA"/>
</dbReference>
<dbReference type="InterPro" id="IPR004556">
    <property type="entry name" value="HemK-like"/>
</dbReference>
<comment type="function">
    <text evidence="5">Methylates the class 1 translation termination release factors RF1/PrfA and RF2/PrfB on the glutamine residue of the universally conserved GGQ motif.</text>
</comment>
<feature type="binding site" evidence="5">
    <location>
        <begin position="141"/>
        <end position="145"/>
    </location>
    <ligand>
        <name>S-adenosyl-L-methionine</name>
        <dbReference type="ChEBI" id="CHEBI:59789"/>
    </ligand>
</feature>
<evidence type="ECO:0000256" key="4">
    <source>
        <dbReference type="ARBA" id="ARBA00048391"/>
    </source>
</evidence>
<dbReference type="InterPro" id="IPR007848">
    <property type="entry name" value="Small_mtfrase_dom"/>
</dbReference>
<keyword evidence="2 5" id="KW-0808">Transferase</keyword>
<comment type="caution">
    <text evidence="8">The sequence shown here is derived from an EMBL/GenBank/DDBJ whole genome shotgun (WGS) entry which is preliminary data.</text>
</comment>
<feature type="binding site" evidence="5">
    <location>
        <position position="191"/>
    </location>
    <ligand>
        <name>S-adenosyl-L-methionine</name>
        <dbReference type="ChEBI" id="CHEBI:59789"/>
    </ligand>
</feature>
<keyword evidence="9" id="KW-1185">Reference proteome</keyword>
<evidence type="ECO:0000256" key="1">
    <source>
        <dbReference type="ARBA" id="ARBA00022603"/>
    </source>
</evidence>
<dbReference type="EC" id="2.1.1.297" evidence="5"/>
<dbReference type="AlphaFoldDB" id="A0AAW8QZ30"/>
<dbReference type="Pfam" id="PF05175">
    <property type="entry name" value="MTS"/>
    <property type="match status" value="1"/>
</dbReference>
<dbReference type="Proteomes" id="UP001249020">
    <property type="component" value="Unassembled WGS sequence"/>
</dbReference>
<name>A0AAW8QZ30_9ALTE</name>
<dbReference type="InterPro" id="IPR019874">
    <property type="entry name" value="RF_methyltr_PrmC"/>
</dbReference>
<dbReference type="NCBIfam" id="TIGR03534">
    <property type="entry name" value="RF_mod_PrmC"/>
    <property type="match status" value="1"/>
</dbReference>
<feature type="binding site" evidence="5">
    <location>
        <position position="214"/>
    </location>
    <ligand>
        <name>S-adenosyl-L-methionine</name>
        <dbReference type="ChEBI" id="CHEBI:59789"/>
    </ligand>
</feature>
<proteinExistence type="inferred from homology"/>
<comment type="similarity">
    <text evidence="5">Belongs to the protein N5-glutamine methyltransferase family. PrmC subfamily.</text>
</comment>
<accession>A0AAW8QZ30</accession>
<organism evidence="8 9">
    <name type="scientific">Brumicola blandensis</name>
    <dbReference type="NCBI Taxonomy" id="3075611"/>
    <lineage>
        <taxon>Bacteria</taxon>
        <taxon>Pseudomonadati</taxon>
        <taxon>Pseudomonadota</taxon>
        <taxon>Gammaproteobacteria</taxon>
        <taxon>Alteromonadales</taxon>
        <taxon>Alteromonadaceae</taxon>
        <taxon>Brumicola</taxon>
    </lineage>
</organism>
<evidence type="ECO:0000256" key="2">
    <source>
        <dbReference type="ARBA" id="ARBA00022679"/>
    </source>
</evidence>
<dbReference type="FunFam" id="3.40.50.150:FF:000053">
    <property type="entry name" value="Release factor glutamine methyltransferase"/>
    <property type="match status" value="1"/>
</dbReference>
<dbReference type="NCBIfam" id="TIGR00536">
    <property type="entry name" value="hemK_fam"/>
    <property type="match status" value="1"/>
</dbReference>
<dbReference type="InterPro" id="IPR002052">
    <property type="entry name" value="DNA_methylase_N6_adenine_CS"/>
</dbReference>
<evidence type="ECO:0000259" key="7">
    <source>
        <dbReference type="Pfam" id="PF17827"/>
    </source>
</evidence>
<feature type="binding site" evidence="5">
    <location>
        <begin position="214"/>
        <end position="217"/>
    </location>
    <ligand>
        <name>substrate</name>
    </ligand>
</feature>
<dbReference type="CDD" id="cd02440">
    <property type="entry name" value="AdoMet_MTases"/>
    <property type="match status" value="1"/>
</dbReference>
<dbReference type="PANTHER" id="PTHR18895:SF74">
    <property type="entry name" value="MTRF1L RELEASE FACTOR GLUTAMINE METHYLTRANSFERASE"/>
    <property type="match status" value="1"/>
</dbReference>
<keyword evidence="1 5" id="KW-0489">Methyltransferase</keyword>
<dbReference type="Gene3D" id="1.10.8.10">
    <property type="entry name" value="DNA helicase RuvA subunit, C-terminal domain"/>
    <property type="match status" value="1"/>
</dbReference>
<gene>
    <name evidence="5 8" type="primary">prmC</name>
    <name evidence="8" type="ORF">RM544_04825</name>
</gene>
<evidence type="ECO:0000313" key="9">
    <source>
        <dbReference type="Proteomes" id="UP001249020"/>
    </source>
</evidence>
<dbReference type="HAMAP" id="MF_02126">
    <property type="entry name" value="RF_methyltr_PrmC"/>
    <property type="match status" value="1"/>
</dbReference>
<dbReference type="Gene3D" id="3.40.50.150">
    <property type="entry name" value="Vaccinia Virus protein VP39"/>
    <property type="match status" value="1"/>
</dbReference>
<evidence type="ECO:0000259" key="6">
    <source>
        <dbReference type="Pfam" id="PF05175"/>
    </source>
</evidence>
<feature type="domain" description="Release factor glutamine methyltransferase N-terminal" evidence="7">
    <location>
        <begin position="24"/>
        <end position="97"/>
    </location>
</feature>
<evidence type="ECO:0000256" key="3">
    <source>
        <dbReference type="ARBA" id="ARBA00022691"/>
    </source>
</evidence>